<dbReference type="RefSeq" id="WP_338546882.1">
    <property type="nucleotide sequence ID" value="NZ_CP145723.1"/>
</dbReference>
<accession>A0ABZ2FYA1</accession>
<organism evidence="1 2">
    <name type="scientific">Pseudomonas benzopyrenica</name>
    <dbReference type="NCBI Taxonomy" id="2993566"/>
    <lineage>
        <taxon>Bacteria</taxon>
        <taxon>Pseudomonadati</taxon>
        <taxon>Pseudomonadota</taxon>
        <taxon>Gammaproteobacteria</taxon>
        <taxon>Pseudomonadales</taxon>
        <taxon>Pseudomonadaceae</taxon>
        <taxon>Pseudomonas</taxon>
    </lineage>
</organism>
<proteinExistence type="predicted"/>
<gene>
    <name evidence="1" type="ORF">V6W80_10100</name>
</gene>
<reference evidence="1 2" key="1">
    <citation type="submission" date="2024-02" db="EMBL/GenBank/DDBJ databases">
        <title>The whole genome sequence of Pseudomonas benzopyrenica MLY92.</title>
        <authorList>
            <person name="Liu Y."/>
        </authorList>
    </citation>
    <scope>NUCLEOTIDE SEQUENCE [LARGE SCALE GENOMIC DNA]</scope>
    <source>
        <strain evidence="1 2">MLY92</strain>
    </source>
</reference>
<dbReference type="EMBL" id="CP145723">
    <property type="protein sequence ID" value="WWM68595.1"/>
    <property type="molecule type" value="Genomic_DNA"/>
</dbReference>
<sequence>MPRMSIYDENDDPVYVGEAVEPAGSDPSFTVAFASESPGYALMRQAADDRRNHNYTFALESYGKTTLFEGKVFSFKKSNGVITSRIIFDFKR</sequence>
<dbReference type="Proteomes" id="UP001372714">
    <property type="component" value="Chromosome"/>
</dbReference>
<evidence type="ECO:0000313" key="2">
    <source>
        <dbReference type="Proteomes" id="UP001372714"/>
    </source>
</evidence>
<evidence type="ECO:0000313" key="1">
    <source>
        <dbReference type="EMBL" id="WWM68595.1"/>
    </source>
</evidence>
<protein>
    <submittedName>
        <fullName evidence="1">Uncharacterized protein</fullName>
    </submittedName>
</protein>
<name>A0ABZ2FYA1_9PSED</name>
<keyword evidence="2" id="KW-1185">Reference proteome</keyword>